<evidence type="ECO:0000313" key="2">
    <source>
        <dbReference type="Proteomes" id="UP001247620"/>
    </source>
</evidence>
<sequence>MYKLAESYILYDQCFINFNENSVKETDFITKKKFKLGASDTKISVDAMDELLGNRI</sequence>
<dbReference type="Proteomes" id="UP001247620">
    <property type="component" value="Unassembled WGS sequence"/>
</dbReference>
<proteinExistence type="predicted"/>
<dbReference type="EMBL" id="JAVDUU010000001">
    <property type="protein sequence ID" value="MDR6940788.1"/>
    <property type="molecule type" value="Genomic_DNA"/>
</dbReference>
<protein>
    <submittedName>
        <fullName evidence="1">Uncharacterized protein</fullName>
    </submittedName>
</protein>
<gene>
    <name evidence="1" type="ORF">J2W55_000616</name>
</gene>
<reference evidence="1 2" key="1">
    <citation type="submission" date="2023-07" db="EMBL/GenBank/DDBJ databases">
        <title>Sorghum-associated microbial communities from plants grown in Nebraska, USA.</title>
        <authorList>
            <person name="Schachtman D."/>
        </authorList>
    </citation>
    <scope>NUCLEOTIDE SEQUENCE [LARGE SCALE GENOMIC DNA]</scope>
    <source>
        <strain evidence="1 2">3262</strain>
    </source>
</reference>
<organism evidence="1 2">
    <name type="scientific">Mucilaginibacter pocheonensis</name>
    <dbReference type="NCBI Taxonomy" id="398050"/>
    <lineage>
        <taxon>Bacteria</taxon>
        <taxon>Pseudomonadati</taxon>
        <taxon>Bacteroidota</taxon>
        <taxon>Sphingobacteriia</taxon>
        <taxon>Sphingobacteriales</taxon>
        <taxon>Sphingobacteriaceae</taxon>
        <taxon>Mucilaginibacter</taxon>
    </lineage>
</organism>
<evidence type="ECO:0000313" key="1">
    <source>
        <dbReference type="EMBL" id="MDR6940788.1"/>
    </source>
</evidence>
<comment type="caution">
    <text evidence="1">The sequence shown here is derived from an EMBL/GenBank/DDBJ whole genome shotgun (WGS) entry which is preliminary data.</text>
</comment>
<name>A0ABU1T5Y6_9SPHI</name>
<keyword evidence="2" id="KW-1185">Reference proteome</keyword>
<accession>A0ABU1T5Y6</accession>